<dbReference type="GO" id="GO:0090374">
    <property type="term" value="P:oligopeptide export from mitochondrion"/>
    <property type="evidence" value="ECO:0007669"/>
    <property type="project" value="TreeGrafter"/>
</dbReference>
<dbReference type="GO" id="GO:0005886">
    <property type="term" value="C:plasma membrane"/>
    <property type="evidence" value="ECO:0007669"/>
    <property type="project" value="UniProtKB-SubCell"/>
</dbReference>
<reference evidence="13 14" key="1">
    <citation type="submission" date="2020-07" db="EMBL/GenBank/DDBJ databases">
        <title>Sequencing the genomes of 1000 actinobacteria strains.</title>
        <authorList>
            <person name="Klenk H.-P."/>
        </authorList>
    </citation>
    <scope>NUCLEOTIDE SEQUENCE [LARGE SCALE GENOMIC DNA]</scope>
    <source>
        <strain evidence="13 14">DSM 22083</strain>
    </source>
</reference>
<dbReference type="InterPro" id="IPR036640">
    <property type="entry name" value="ABC1_TM_sf"/>
</dbReference>
<evidence type="ECO:0000259" key="12">
    <source>
        <dbReference type="PROSITE" id="PS50929"/>
    </source>
</evidence>
<dbReference type="PROSITE" id="PS50893">
    <property type="entry name" value="ABC_TRANSPORTER_2"/>
    <property type="match status" value="1"/>
</dbReference>
<gene>
    <name evidence="13" type="ORF">BKA15_004747</name>
</gene>
<evidence type="ECO:0000256" key="10">
    <source>
        <dbReference type="SAM" id="Phobius"/>
    </source>
</evidence>
<evidence type="ECO:0000256" key="7">
    <source>
        <dbReference type="ARBA" id="ARBA00022989"/>
    </source>
</evidence>
<dbReference type="InterPro" id="IPR039421">
    <property type="entry name" value="Type_1_exporter"/>
</dbReference>
<feature type="domain" description="ABC transmembrane type-1" evidence="12">
    <location>
        <begin position="35"/>
        <end position="319"/>
    </location>
</feature>
<evidence type="ECO:0000256" key="4">
    <source>
        <dbReference type="ARBA" id="ARBA00022692"/>
    </source>
</evidence>
<dbReference type="PROSITE" id="PS50929">
    <property type="entry name" value="ABC_TM1F"/>
    <property type="match status" value="1"/>
</dbReference>
<keyword evidence="3" id="KW-1003">Cell membrane</keyword>
<dbReference type="RefSeq" id="WP_179754890.1">
    <property type="nucleotide sequence ID" value="NZ_JACCBU010000001.1"/>
</dbReference>
<feature type="transmembrane region" description="Helical" evidence="10">
    <location>
        <begin position="259"/>
        <end position="284"/>
    </location>
</feature>
<dbReference type="FunFam" id="3.40.50.300:FF:000299">
    <property type="entry name" value="ABC transporter ATP-binding protein/permease"/>
    <property type="match status" value="1"/>
</dbReference>
<dbReference type="GO" id="GO:0015421">
    <property type="term" value="F:ABC-type oligopeptide transporter activity"/>
    <property type="evidence" value="ECO:0007669"/>
    <property type="project" value="TreeGrafter"/>
</dbReference>
<dbReference type="PANTHER" id="PTHR43394:SF7">
    <property type="entry name" value="ABC TRANSPORTER B FAMILY MEMBER 28"/>
    <property type="match status" value="1"/>
</dbReference>
<dbReference type="Pfam" id="PF00664">
    <property type="entry name" value="ABC_membrane"/>
    <property type="match status" value="1"/>
</dbReference>
<dbReference type="GO" id="GO:0005524">
    <property type="term" value="F:ATP binding"/>
    <property type="evidence" value="ECO:0007669"/>
    <property type="project" value="UniProtKB-KW"/>
</dbReference>
<keyword evidence="7 10" id="KW-1133">Transmembrane helix</keyword>
<organism evidence="13 14">
    <name type="scientific">Microlunatus parietis</name>
    <dbReference type="NCBI Taxonomy" id="682979"/>
    <lineage>
        <taxon>Bacteria</taxon>
        <taxon>Bacillati</taxon>
        <taxon>Actinomycetota</taxon>
        <taxon>Actinomycetes</taxon>
        <taxon>Propionibacteriales</taxon>
        <taxon>Propionibacteriaceae</taxon>
        <taxon>Microlunatus</taxon>
    </lineage>
</organism>
<dbReference type="Gene3D" id="3.40.50.300">
    <property type="entry name" value="P-loop containing nucleotide triphosphate hydrolases"/>
    <property type="match status" value="1"/>
</dbReference>
<dbReference type="EMBL" id="JACCBU010000001">
    <property type="protein sequence ID" value="NYE73418.1"/>
    <property type="molecule type" value="Genomic_DNA"/>
</dbReference>
<evidence type="ECO:0000256" key="8">
    <source>
        <dbReference type="ARBA" id="ARBA00023136"/>
    </source>
</evidence>
<evidence type="ECO:0000256" key="5">
    <source>
        <dbReference type="ARBA" id="ARBA00022741"/>
    </source>
</evidence>
<evidence type="ECO:0000256" key="9">
    <source>
        <dbReference type="ARBA" id="ARBA00061644"/>
    </source>
</evidence>
<dbReference type="Gene3D" id="1.20.1560.10">
    <property type="entry name" value="ABC transporter type 1, transmembrane domain"/>
    <property type="match status" value="1"/>
</dbReference>
<proteinExistence type="inferred from homology"/>
<keyword evidence="14" id="KW-1185">Reference proteome</keyword>
<comment type="subcellular location">
    <subcellularLocation>
        <location evidence="1">Cell membrane</location>
        <topology evidence="1">Multi-pass membrane protein</topology>
    </subcellularLocation>
</comment>
<evidence type="ECO:0000256" key="6">
    <source>
        <dbReference type="ARBA" id="ARBA00022840"/>
    </source>
</evidence>
<dbReference type="PANTHER" id="PTHR43394">
    <property type="entry name" value="ATP-DEPENDENT PERMEASE MDL1, MITOCHONDRIAL"/>
    <property type="match status" value="1"/>
</dbReference>
<feature type="transmembrane region" description="Helical" evidence="10">
    <location>
        <begin position="70"/>
        <end position="90"/>
    </location>
</feature>
<dbReference type="GO" id="GO:0016887">
    <property type="term" value="F:ATP hydrolysis activity"/>
    <property type="evidence" value="ECO:0007669"/>
    <property type="project" value="InterPro"/>
</dbReference>
<dbReference type="InterPro" id="IPR003593">
    <property type="entry name" value="AAA+_ATPase"/>
</dbReference>
<comment type="caution">
    <text evidence="13">The sequence shown here is derived from an EMBL/GenBank/DDBJ whole genome shotgun (WGS) entry which is preliminary data.</text>
</comment>
<evidence type="ECO:0000256" key="3">
    <source>
        <dbReference type="ARBA" id="ARBA00022475"/>
    </source>
</evidence>
<dbReference type="SUPFAM" id="SSF52540">
    <property type="entry name" value="P-loop containing nucleoside triphosphate hydrolases"/>
    <property type="match status" value="1"/>
</dbReference>
<evidence type="ECO:0000313" key="14">
    <source>
        <dbReference type="Proteomes" id="UP000569914"/>
    </source>
</evidence>
<feature type="transmembrane region" description="Helical" evidence="10">
    <location>
        <begin position="175"/>
        <end position="196"/>
    </location>
</feature>
<keyword evidence="4 10" id="KW-0812">Transmembrane</keyword>
<evidence type="ECO:0000259" key="11">
    <source>
        <dbReference type="PROSITE" id="PS50893"/>
    </source>
</evidence>
<feature type="transmembrane region" description="Helical" evidence="10">
    <location>
        <begin position="290"/>
        <end position="314"/>
    </location>
</feature>
<dbReference type="AlphaFoldDB" id="A0A7Y9IB70"/>
<protein>
    <submittedName>
        <fullName evidence="13">ABC-type multidrug transport system fused ATPase/permease subunit</fullName>
    </submittedName>
</protein>
<name>A0A7Y9IB70_9ACTN</name>
<dbReference type="InterPro" id="IPR011527">
    <property type="entry name" value="ABC1_TM_dom"/>
</dbReference>
<dbReference type="SMART" id="SM00382">
    <property type="entry name" value="AAA"/>
    <property type="match status" value="1"/>
</dbReference>
<dbReference type="SUPFAM" id="SSF90123">
    <property type="entry name" value="ABC transporter transmembrane region"/>
    <property type="match status" value="1"/>
</dbReference>
<feature type="domain" description="ABC transporter" evidence="11">
    <location>
        <begin position="354"/>
        <end position="591"/>
    </location>
</feature>
<dbReference type="Proteomes" id="UP000569914">
    <property type="component" value="Unassembled WGS sequence"/>
</dbReference>
<dbReference type="InterPro" id="IPR027417">
    <property type="entry name" value="P-loop_NTPase"/>
</dbReference>
<comment type="similarity">
    <text evidence="9">Belongs to the ABC transporter superfamily. Lipid exporter (TC 3.A.1.106) family.</text>
</comment>
<keyword evidence="2" id="KW-0813">Transport</keyword>
<evidence type="ECO:0000313" key="13">
    <source>
        <dbReference type="EMBL" id="NYE73418.1"/>
    </source>
</evidence>
<sequence length="595" mass="62384">MAESALDSVRRRPGAAPAVALLGDLLQPHRSALSVLLVLAVLQTAVSVTGPWLVGVAIDVGLSEGLAGRIAPVIGVVAALAGSAVLSGLLNRLWINRAGVLGQEVLLALRTRVFDRLQRHSVAFHDRLGVGQVTARLTSDIATVDALFGTALTGLLQAVLTVIVIMVVMIVLDPLLALVTVLALVPLAVLTAWYSLRSAAAYRDQQAAAAALTGHVVETLDGIHAVQAYTREPQAAAAYTALSDQSRAVGERQVRLGTVYFPAMELIFGLTTAVLLVAGGFRVADHSLQIGILAAFILYVAQLFGPVLSLTGFVDALQSAIAGLERVAAVINAPDDVPEPEQPIPLPRPVHGRVELRAVRFGYPGSGRTVPVLNGLELDLPAGSTTAMLGATGAGKSTIAKLIARLHDPNAGQVILDGVDLRQVADAELRRSVNLITQETQLFAGTIADNLRFGRPDATDDDLVAAARSVGADAFIERLSDGYATLVQARGTGLSAGQRQLLAFTRALLADPTVLILDEATSALDVPTERAIQTGLRNLLRGRTAIVIAHRLSTVEIADRVVVIADQRVTADGSPADLLRRGVPELVALHRDAGE</sequence>
<feature type="transmembrane region" description="Helical" evidence="10">
    <location>
        <begin position="146"/>
        <end position="169"/>
    </location>
</feature>
<keyword evidence="8 10" id="KW-0472">Membrane</keyword>
<dbReference type="Pfam" id="PF00005">
    <property type="entry name" value="ABC_tran"/>
    <property type="match status" value="1"/>
</dbReference>
<evidence type="ECO:0000256" key="2">
    <source>
        <dbReference type="ARBA" id="ARBA00022448"/>
    </source>
</evidence>
<dbReference type="InterPro" id="IPR003439">
    <property type="entry name" value="ABC_transporter-like_ATP-bd"/>
</dbReference>
<evidence type="ECO:0000256" key="1">
    <source>
        <dbReference type="ARBA" id="ARBA00004651"/>
    </source>
</evidence>
<accession>A0A7Y9IB70</accession>
<feature type="transmembrane region" description="Helical" evidence="10">
    <location>
        <begin position="35"/>
        <end position="58"/>
    </location>
</feature>
<dbReference type="CDD" id="cd18546">
    <property type="entry name" value="ABC_6TM_Rv0194_D2_like"/>
    <property type="match status" value="1"/>
</dbReference>
<keyword evidence="5" id="KW-0547">Nucleotide-binding</keyword>
<keyword evidence="6" id="KW-0067">ATP-binding</keyword>